<reference evidence="4 5" key="1">
    <citation type="journal article" date="2019" name="Sci. Rep.">
        <title>Extended insight into the Mycobacterium chelonae-abscessus complex through whole genome sequencing of Mycobacterium salmoniphilum outbreak and Mycobacterium salmoniphilum-like strains.</title>
        <authorList>
            <person name="Behra P.R.K."/>
            <person name="Das S."/>
            <person name="Pettersson B.M.F."/>
            <person name="Shirreff L."/>
            <person name="DuCote T."/>
            <person name="Jacobsson K.G."/>
            <person name="Ennis D.G."/>
            <person name="Kirsebom L.A."/>
        </authorList>
    </citation>
    <scope>NUCLEOTIDE SEQUENCE [LARGE SCALE GENOMIC DNA]</scope>
    <source>
        <strain evidence="3 4">CCUG 60883</strain>
        <strain evidence="2 5">CCUG 60885</strain>
    </source>
</reference>
<keyword evidence="4" id="KW-1185">Reference proteome</keyword>
<dbReference type="EC" id="1.4.3.-" evidence="2"/>
<organism evidence="2 5">
    <name type="scientific">Mycobacteroides salmoniphilum</name>
    <dbReference type="NCBI Taxonomy" id="404941"/>
    <lineage>
        <taxon>Bacteria</taxon>
        <taxon>Bacillati</taxon>
        <taxon>Actinomycetota</taxon>
        <taxon>Actinomycetes</taxon>
        <taxon>Mycobacteriales</taxon>
        <taxon>Mycobacteriaceae</taxon>
        <taxon>Mycobacteroides</taxon>
    </lineage>
</organism>
<name>A0A4R8SDG3_9MYCO</name>
<evidence type="ECO:0000313" key="3">
    <source>
        <dbReference type="EMBL" id="TEA09285.1"/>
    </source>
</evidence>
<keyword evidence="2" id="KW-0560">Oxidoreductase</keyword>
<dbReference type="InterPro" id="IPR006076">
    <property type="entry name" value="FAD-dep_OxRdtase"/>
</dbReference>
<evidence type="ECO:0000313" key="2">
    <source>
        <dbReference type="EMBL" id="TDZ93502.1"/>
    </source>
</evidence>
<dbReference type="EMBL" id="PECM01000001">
    <property type="protein sequence ID" value="TEA09285.1"/>
    <property type="molecule type" value="Genomic_DNA"/>
</dbReference>
<dbReference type="RefSeq" id="WP_134147416.1">
    <property type="nucleotide sequence ID" value="NZ_PECK01000006.1"/>
</dbReference>
<gene>
    <name evidence="2" type="primary">puuB</name>
    <name evidence="3" type="ORF">CCUG60883_00046</name>
    <name evidence="2" type="ORF">CCUG60885_03105</name>
</gene>
<dbReference type="InterPro" id="IPR036188">
    <property type="entry name" value="FAD/NAD-bd_sf"/>
</dbReference>
<dbReference type="GO" id="GO:0005737">
    <property type="term" value="C:cytoplasm"/>
    <property type="evidence" value="ECO:0007669"/>
    <property type="project" value="TreeGrafter"/>
</dbReference>
<dbReference type="PANTHER" id="PTHR13847:SF281">
    <property type="entry name" value="FAD DEPENDENT OXIDOREDUCTASE DOMAIN-CONTAINING PROTEIN"/>
    <property type="match status" value="1"/>
</dbReference>
<dbReference type="Proteomes" id="UP000295685">
    <property type="component" value="Unassembled WGS sequence"/>
</dbReference>
<dbReference type="PANTHER" id="PTHR13847">
    <property type="entry name" value="SARCOSINE DEHYDROGENASE-RELATED"/>
    <property type="match status" value="1"/>
</dbReference>
<proteinExistence type="predicted"/>
<dbReference type="Pfam" id="PF01266">
    <property type="entry name" value="DAO"/>
    <property type="match status" value="1"/>
</dbReference>
<evidence type="ECO:0000313" key="4">
    <source>
        <dbReference type="Proteomes" id="UP000294844"/>
    </source>
</evidence>
<dbReference type="AlphaFoldDB" id="A0A4R8SDG3"/>
<dbReference type="SUPFAM" id="SSF51905">
    <property type="entry name" value="FAD/NAD(P)-binding domain"/>
    <property type="match status" value="1"/>
</dbReference>
<dbReference type="Gene3D" id="3.30.9.10">
    <property type="entry name" value="D-Amino Acid Oxidase, subunit A, domain 2"/>
    <property type="match status" value="1"/>
</dbReference>
<dbReference type="EMBL" id="PECK01000006">
    <property type="protein sequence ID" value="TDZ93502.1"/>
    <property type="molecule type" value="Genomic_DNA"/>
</dbReference>
<feature type="domain" description="FAD dependent oxidoreductase" evidence="1">
    <location>
        <begin position="50"/>
        <end position="409"/>
    </location>
</feature>
<protein>
    <submittedName>
        <fullName evidence="2">Gamma-glutamylputrescine oxidoreductase</fullName>
        <ecNumber evidence="2">1.4.3.-</ecNumber>
    </submittedName>
</protein>
<comment type="caution">
    <text evidence="2">The sequence shown here is derived from an EMBL/GenBank/DDBJ whole genome shotgun (WGS) entry which is preliminary data.</text>
</comment>
<evidence type="ECO:0000259" key="1">
    <source>
        <dbReference type="Pfam" id="PF01266"/>
    </source>
</evidence>
<dbReference type="OrthoDB" id="9805852at2"/>
<dbReference type="Proteomes" id="UP000294844">
    <property type="component" value="Unassembled WGS sequence"/>
</dbReference>
<sequence>MQTVFERQPPAPGLVARALAGSALAPFWLDDLPETASYPPLSVAPRRHFDLVIIGAGYTGLWSALRALQRNPGITVAVIEAHTVGWAASGRNGGFVEASLTHGSANGRRRWPTEMERLERLGMENLDGIEHAVETLGLDCDFDRAGSITVAVEPYQANELTQTVNAPGNRFLDRQTMQSEIHSPTYLAGTWSTDTTALVHPAKLAAELARAATDGGTEIFENTRAMAIKRRNGAGLEIRTEHGSVTGDRVILATNVFPSLLRRYRLHTVPVYDYVLVTEPLTNSQLHQVGWRHRQGISDMANQFHYYRLTPDNRILWGGYDAVYHFAGGLKARYENRTETYRRLASHFFTTFPQLEDVRFSHRWAGAIDTSTRFCAFFGSAHCGKVAYAAGFTGLGVAAARFAADVMLDRLEGTRTERTELQMVSTMPLPFPPEPLAALGIGATRWSLDRADHHQGKRNLLLRALDTMGLGFDS</sequence>
<evidence type="ECO:0000313" key="5">
    <source>
        <dbReference type="Proteomes" id="UP000295685"/>
    </source>
</evidence>
<dbReference type="GO" id="GO:0016491">
    <property type="term" value="F:oxidoreductase activity"/>
    <property type="evidence" value="ECO:0007669"/>
    <property type="project" value="UniProtKB-KW"/>
</dbReference>
<dbReference type="Gene3D" id="3.50.50.60">
    <property type="entry name" value="FAD/NAD(P)-binding domain"/>
    <property type="match status" value="1"/>
</dbReference>
<accession>A0A4R8SDG3</accession>